<evidence type="ECO:0000313" key="2">
    <source>
        <dbReference type="EMBL" id="CAI8599282.1"/>
    </source>
</evidence>
<keyword evidence="3" id="KW-1185">Reference proteome</keyword>
<dbReference type="AlphaFoldDB" id="A0AAV0ZTT9"/>
<dbReference type="EMBL" id="OX451737">
    <property type="protein sequence ID" value="CAI8599282.1"/>
    <property type="molecule type" value="Genomic_DNA"/>
</dbReference>
<evidence type="ECO:0000256" key="1">
    <source>
        <dbReference type="SAM" id="SignalP"/>
    </source>
</evidence>
<evidence type="ECO:0000313" key="3">
    <source>
        <dbReference type="Proteomes" id="UP001157006"/>
    </source>
</evidence>
<feature type="signal peptide" evidence="1">
    <location>
        <begin position="1"/>
        <end position="21"/>
    </location>
</feature>
<keyword evidence="1" id="KW-0732">Signal</keyword>
<feature type="chain" id="PRO_5043987412" evidence="1">
    <location>
        <begin position="22"/>
        <end position="101"/>
    </location>
</feature>
<protein>
    <submittedName>
        <fullName evidence="2">Uncharacterized protein</fullName>
    </submittedName>
</protein>
<sequence>MNTVIVSSLLLSSIFFDETITLCGRLPQSTPLLQHRSSPSHFFSSASCMLLRFCKDDIMIHDVAIALDAKIVMVVLKWIVEEDAEDVDCEDVITLKLEEDA</sequence>
<name>A0AAV0ZTT9_VICFA</name>
<accession>A0AAV0ZTT9</accession>
<reference evidence="2 3" key="1">
    <citation type="submission" date="2023-01" db="EMBL/GenBank/DDBJ databases">
        <authorList>
            <person name="Kreplak J."/>
        </authorList>
    </citation>
    <scope>NUCLEOTIDE SEQUENCE [LARGE SCALE GENOMIC DNA]</scope>
</reference>
<dbReference type="Proteomes" id="UP001157006">
    <property type="component" value="Chromosome 2"/>
</dbReference>
<gene>
    <name evidence="2" type="ORF">VFH_II167560</name>
</gene>
<proteinExistence type="predicted"/>
<organism evidence="2 3">
    <name type="scientific">Vicia faba</name>
    <name type="common">Broad bean</name>
    <name type="synonym">Faba vulgaris</name>
    <dbReference type="NCBI Taxonomy" id="3906"/>
    <lineage>
        <taxon>Eukaryota</taxon>
        <taxon>Viridiplantae</taxon>
        <taxon>Streptophyta</taxon>
        <taxon>Embryophyta</taxon>
        <taxon>Tracheophyta</taxon>
        <taxon>Spermatophyta</taxon>
        <taxon>Magnoliopsida</taxon>
        <taxon>eudicotyledons</taxon>
        <taxon>Gunneridae</taxon>
        <taxon>Pentapetalae</taxon>
        <taxon>rosids</taxon>
        <taxon>fabids</taxon>
        <taxon>Fabales</taxon>
        <taxon>Fabaceae</taxon>
        <taxon>Papilionoideae</taxon>
        <taxon>50 kb inversion clade</taxon>
        <taxon>NPAAA clade</taxon>
        <taxon>Hologalegina</taxon>
        <taxon>IRL clade</taxon>
        <taxon>Fabeae</taxon>
        <taxon>Vicia</taxon>
    </lineage>
</organism>